<organism evidence="1 2">
    <name type="scientific">Cuscuta europaea</name>
    <name type="common">European dodder</name>
    <dbReference type="NCBI Taxonomy" id="41803"/>
    <lineage>
        <taxon>Eukaryota</taxon>
        <taxon>Viridiplantae</taxon>
        <taxon>Streptophyta</taxon>
        <taxon>Embryophyta</taxon>
        <taxon>Tracheophyta</taxon>
        <taxon>Spermatophyta</taxon>
        <taxon>Magnoliopsida</taxon>
        <taxon>eudicotyledons</taxon>
        <taxon>Gunneridae</taxon>
        <taxon>Pentapetalae</taxon>
        <taxon>asterids</taxon>
        <taxon>lamiids</taxon>
        <taxon>Solanales</taxon>
        <taxon>Convolvulaceae</taxon>
        <taxon>Cuscuteae</taxon>
        <taxon>Cuscuta</taxon>
        <taxon>Cuscuta subgen. Cuscuta</taxon>
    </lineage>
</organism>
<comment type="caution">
    <text evidence="1">The sequence shown here is derived from an EMBL/GenBank/DDBJ whole genome shotgun (WGS) entry which is preliminary data.</text>
</comment>
<dbReference type="OrthoDB" id="1322933at2759"/>
<dbReference type="Proteomes" id="UP001152484">
    <property type="component" value="Unassembled WGS sequence"/>
</dbReference>
<gene>
    <name evidence="1" type="ORF">CEURO_LOCUS14405</name>
</gene>
<sequence length="145" mass="16384">MAVFSNIVGVSGLVQEEPMHQLSEITSITQEPTSISKLIFDCQIQEAYSEKKCSPIPSEQHRLVQAYSDASYNFYQSDDSFYMDDFLGHATESDRRPSISTPAEIAKSKFNNAICKKSKLITSENCLSTDNLNTQIKIYRKITKE</sequence>
<dbReference type="AlphaFoldDB" id="A0A9P0ZD30"/>
<proteinExistence type="predicted"/>
<keyword evidence="2" id="KW-1185">Reference proteome</keyword>
<dbReference type="EMBL" id="CAMAPE010000036">
    <property type="protein sequence ID" value="CAH9098818.1"/>
    <property type="molecule type" value="Genomic_DNA"/>
</dbReference>
<evidence type="ECO:0000313" key="2">
    <source>
        <dbReference type="Proteomes" id="UP001152484"/>
    </source>
</evidence>
<evidence type="ECO:0000313" key="1">
    <source>
        <dbReference type="EMBL" id="CAH9098818.1"/>
    </source>
</evidence>
<accession>A0A9P0ZD30</accession>
<protein>
    <submittedName>
        <fullName evidence="1">Uncharacterized protein</fullName>
    </submittedName>
</protein>
<reference evidence="1" key="1">
    <citation type="submission" date="2022-07" db="EMBL/GenBank/DDBJ databases">
        <authorList>
            <person name="Macas J."/>
            <person name="Novak P."/>
            <person name="Neumann P."/>
        </authorList>
    </citation>
    <scope>NUCLEOTIDE SEQUENCE</scope>
</reference>
<name>A0A9P0ZD30_CUSEU</name>